<evidence type="ECO:0000313" key="2">
    <source>
        <dbReference type="EMBL" id="KAK2774061.1"/>
    </source>
</evidence>
<evidence type="ECO:0000256" key="1">
    <source>
        <dbReference type="SAM" id="SignalP"/>
    </source>
</evidence>
<keyword evidence="1" id="KW-0732">Signal</keyword>
<feature type="signal peptide" evidence="1">
    <location>
        <begin position="1"/>
        <end position="20"/>
    </location>
</feature>
<evidence type="ECO:0000313" key="3">
    <source>
        <dbReference type="Proteomes" id="UP001281614"/>
    </source>
</evidence>
<keyword evidence="3" id="KW-1185">Reference proteome</keyword>
<feature type="chain" id="PRO_5042133605" evidence="1">
    <location>
        <begin position="21"/>
        <end position="138"/>
    </location>
</feature>
<gene>
    <name evidence="2" type="ORF">CKAH01_13284</name>
</gene>
<comment type="caution">
    <text evidence="2">The sequence shown here is derived from an EMBL/GenBank/DDBJ whole genome shotgun (WGS) entry which is preliminary data.</text>
</comment>
<dbReference type="EMBL" id="VYYT01000049">
    <property type="protein sequence ID" value="KAK2774061.1"/>
    <property type="molecule type" value="Genomic_DNA"/>
</dbReference>
<name>A0AAE0DBM4_COLKA</name>
<protein>
    <submittedName>
        <fullName evidence="2">Dihydrodipicolinate synthetase family protein</fullName>
    </submittedName>
</protein>
<dbReference type="Proteomes" id="UP001281614">
    <property type="component" value="Unassembled WGS sequence"/>
</dbReference>
<dbReference type="AlphaFoldDB" id="A0AAE0DBM4"/>
<accession>A0AAE0DBM4</accession>
<proteinExistence type="predicted"/>
<organism evidence="2 3">
    <name type="scientific">Colletotrichum kahawae</name>
    <name type="common">Coffee berry disease fungus</name>
    <dbReference type="NCBI Taxonomy" id="34407"/>
    <lineage>
        <taxon>Eukaryota</taxon>
        <taxon>Fungi</taxon>
        <taxon>Dikarya</taxon>
        <taxon>Ascomycota</taxon>
        <taxon>Pezizomycotina</taxon>
        <taxon>Sordariomycetes</taxon>
        <taxon>Hypocreomycetidae</taxon>
        <taxon>Glomerellales</taxon>
        <taxon>Glomerellaceae</taxon>
        <taxon>Colletotrichum</taxon>
        <taxon>Colletotrichum gloeosporioides species complex</taxon>
    </lineage>
</organism>
<reference evidence="2" key="1">
    <citation type="submission" date="2023-02" db="EMBL/GenBank/DDBJ databases">
        <title>Colletotrichum kahawae CIFC_Que2 genome sequencing and assembly.</title>
        <authorList>
            <person name="Baroncelli R."/>
        </authorList>
    </citation>
    <scope>NUCLEOTIDE SEQUENCE</scope>
    <source>
        <strain evidence="2">CIFC_Que2</strain>
    </source>
</reference>
<sequence>MKQMVVAILHLHPLLPEGLSSPLNPQAQARRRTVDFVPFGCFNVHTYNFNDFVGDYWDPDFNWGKVGGISLSEAHKPRGVDCGGNYTDLVDIMSFQRGSLDYIFDWNDEKDNCDYDRACQAEADWDTRWMRIRCDGEW</sequence>